<dbReference type="InterPro" id="IPR042099">
    <property type="entry name" value="ANL_N_sf"/>
</dbReference>
<organism evidence="8 9">
    <name type="scientific">Streptomyces javensis</name>
    <dbReference type="NCBI Taxonomy" id="114698"/>
    <lineage>
        <taxon>Bacteria</taxon>
        <taxon>Bacillati</taxon>
        <taxon>Actinomycetota</taxon>
        <taxon>Actinomycetes</taxon>
        <taxon>Kitasatosporales</taxon>
        <taxon>Streptomycetaceae</taxon>
        <taxon>Streptomyces</taxon>
        <taxon>Streptomyces violaceusniger group</taxon>
    </lineage>
</organism>
<dbReference type="Gene3D" id="1.10.1200.10">
    <property type="entry name" value="ACP-like"/>
    <property type="match status" value="2"/>
</dbReference>
<feature type="region of interest" description="Disordered" evidence="6">
    <location>
        <begin position="827"/>
        <end position="851"/>
    </location>
</feature>
<evidence type="ECO:0000313" key="9">
    <source>
        <dbReference type="Proteomes" id="UP000638849"/>
    </source>
</evidence>
<evidence type="ECO:0000256" key="4">
    <source>
        <dbReference type="ARBA" id="ARBA00022737"/>
    </source>
</evidence>
<dbReference type="PROSITE" id="PS50075">
    <property type="entry name" value="CARRIER"/>
    <property type="match status" value="2"/>
</dbReference>
<dbReference type="Gene3D" id="3.30.300.30">
    <property type="match status" value="2"/>
</dbReference>
<dbReference type="InterPro" id="IPR020806">
    <property type="entry name" value="PKS_PP-bd"/>
</dbReference>
<dbReference type="SUPFAM" id="SSF47336">
    <property type="entry name" value="ACP-like"/>
    <property type="match status" value="2"/>
</dbReference>
<protein>
    <submittedName>
        <fullName evidence="8">Amino acid adenylation domain-containing protein</fullName>
    </submittedName>
</protein>
<dbReference type="CDD" id="cd12116">
    <property type="entry name" value="A_NRPS_Ta1_like"/>
    <property type="match status" value="1"/>
</dbReference>
<dbReference type="NCBIfam" id="TIGR01733">
    <property type="entry name" value="AA-adenyl-dom"/>
    <property type="match status" value="1"/>
</dbReference>
<dbReference type="InterPro" id="IPR010060">
    <property type="entry name" value="NRPS_synth"/>
</dbReference>
<dbReference type="SUPFAM" id="SSF52777">
    <property type="entry name" value="CoA-dependent acyltransferases"/>
    <property type="match status" value="4"/>
</dbReference>
<evidence type="ECO:0000256" key="5">
    <source>
        <dbReference type="ARBA" id="ARBA00023194"/>
    </source>
</evidence>
<dbReference type="PANTHER" id="PTHR45527:SF1">
    <property type="entry name" value="FATTY ACID SYNTHASE"/>
    <property type="match status" value="1"/>
</dbReference>
<dbReference type="InterPro" id="IPR000873">
    <property type="entry name" value="AMP-dep_synth/lig_dom"/>
</dbReference>
<dbReference type="Gene3D" id="3.30.559.30">
    <property type="entry name" value="Nonribosomal peptide synthetase, condensation domain"/>
    <property type="match status" value="2"/>
</dbReference>
<feature type="non-terminal residue" evidence="8">
    <location>
        <position position="1"/>
    </location>
</feature>
<dbReference type="InterPro" id="IPR006162">
    <property type="entry name" value="Ppantetheine_attach_site"/>
</dbReference>
<dbReference type="Pfam" id="PF00550">
    <property type="entry name" value="PP-binding"/>
    <property type="match status" value="2"/>
</dbReference>
<dbReference type="Gene3D" id="3.30.559.10">
    <property type="entry name" value="Chloramphenicol acetyltransferase-like domain"/>
    <property type="match status" value="2"/>
</dbReference>
<comment type="cofactor">
    <cofactor evidence="1">
        <name>pantetheine 4'-phosphate</name>
        <dbReference type="ChEBI" id="CHEBI:47942"/>
    </cofactor>
</comment>
<dbReference type="Proteomes" id="UP000638849">
    <property type="component" value="Unassembled WGS sequence"/>
</dbReference>
<keyword evidence="9" id="KW-1185">Reference proteome</keyword>
<dbReference type="PROSITE" id="PS00012">
    <property type="entry name" value="PHOSPHOPANTETHEINE"/>
    <property type="match status" value="2"/>
</dbReference>
<sequence>YVAGGGVAQGYLKRPGLSASRFVADPFAGDGSRMYRTGDLARWTVAGLLEYLGRADDQVKIRGFRIETGEIAAVLSACRGVADCAVVARDDVGGERRLVAYVVPQDPNDPPEPGPLRDALAASLPDYMLPSAFVVLDALPLNASGKLDRKALPAPEYAPVAAGRAAGTPREEILCGLFADVLGVPAVGVDDNFFDLGGHSLLAARIVNRIRSVLAVELSVRTLFEAPTVAALARTLDGEAAARLPLTARERPEVLPLSFAQRRLWFLSRMEGPSATYNVPVVLRLSGELDRAALERALGDLIGRHESLRTVFPETDGSPRQQVWEPDAVRIPLTVVETTEDALPEQLEATVTRGFDLTIQLPLRTTLFALGGSEYVLALVIHHIATDGWSTAPLVRDLSAAYTARADGRAPAWEPLPVAYADYTLWQRDHLGDEDDPESLASRQLAYWRGALAGLPDELTLPTDRPRPAVAGHRGRTLDFAIDPGLHERLTALARARGVSTFMVLQSALALLLTKLGAGEDIPVGSPIAGRPDQALEDLVGVFLNTLVLRTDTSGDPTFDQLLERVRRTALDAYAHQDVPFERLVEVVDPERSLARHPLFQVMLMVQNMPAAETALGGLALRPELVDLGVAKVDLSFAFGERPDRPGELSGVCEYSTELFDADSVKTLVRRLIQVLEAVTGDPGLRISEVEVLSAAERERVLVEWNDTARPLPARRVHELYQEQAARTPSAVAVLSGGVELTYAQLETRANRLAALLTARGAGPERLVAVALPRSADLLVALLAVLKTGAAYLPLDPEHPRDRIGYTLQDARPALALVTSGTAPLLAADGRDGGDGGDGGGQDLAGRSGEVAAGGDAVTGGAAGAGHGGVPALVLDDPATAAELAAAPTAAPGAVCSPDHPAYVIYTSGSTGRPKGVVVPHGALSNFLDDMGGRFGLGPADRLLAVTTVSFDIAALELYLPLLSGAGVVIADRDTVRDPAALLRMAEETGAGVVQATPSLWQAMVTASPEALRGLRVLVGGEALPEALATRLRASAAGLTNLYGPTETTIWSTAADLTDDQGVPSIGTPIANTRVYVLDDRLRPVAPGVPGELYIAGAGVVRGYHNRPALTAERFVACPFGGTGERMYRTGDIVRRTADGRLEFSGRADHQVKVRGFRIELGEIETVLTAHEAVGQAVALARADQGGGARLVGYVVPKVPGAAPDPGVLRKTLGESLPEYMIPSAFVVLDRLPLTPNGKLDRKALPAPSFGAAADSRPPRTPVEEALCAVFAEVLRLPSVGIDDSFFELGGDSIVTMQLIARARAAGLVLAVNDVFEHKTVAGLTAVAEVLDDAASREPDNPVGEFAATPIMHWLRERGGAIDSFSQPMLVRTPAGLDLPTLTTALQALHDRHDVLRARLVGRDVEGVEGDQGVEGVEGDQGDEGGWRLSVPPAGAVSCADRVRRVDIAATEPGELAPLIGRALTEARAELAPRDGEMVRAVWFDAGPGRPGRLLLVAHHLVVDGVSWRILLQDLADIATAVAAGREPELTPVGTSVRRWSELLAAEVRRPERRAELPLWTDVLSAPDARLGGATSAPGHDPAGPVARVTMTLPAAKTAPLLGEVPSVFHCGVDDVLLSALALAVADRRRRLGSSVSSVLVAVEGHGRDESVGGVDLSRTVGWFTSLHPVRLDPGQVQWGELWSGGPATGRVVKRIKEQLRAVPGTGIGYGLLRHLDRETAAELSGAAVPWIGFNYLGRVEVHDGPGGDWRPASEALDLDLGGDGLGTPYGLELNAVTIDRPGGPELMVTWTYASDVLSEAEVREVGEVWLRALDGMALHAAGPGAGGHTPSDLALANLEQEEIELLEDEW</sequence>
<gene>
    <name evidence="8" type="ORF">JBF12_17390</name>
</gene>
<dbReference type="InterPro" id="IPR010071">
    <property type="entry name" value="AA_adenyl_dom"/>
</dbReference>
<feature type="domain" description="Carrier" evidence="7">
    <location>
        <begin position="165"/>
        <end position="240"/>
    </location>
</feature>
<dbReference type="InterPro" id="IPR001242">
    <property type="entry name" value="Condensation_dom"/>
</dbReference>
<dbReference type="SUPFAM" id="SSF56801">
    <property type="entry name" value="Acetyl-CoA synthetase-like"/>
    <property type="match status" value="2"/>
</dbReference>
<keyword evidence="4" id="KW-0677">Repeat</keyword>
<dbReference type="Gene3D" id="3.40.50.12780">
    <property type="entry name" value="N-terminal domain of ligase-like"/>
    <property type="match status" value="1"/>
</dbReference>
<dbReference type="InterPro" id="IPR045851">
    <property type="entry name" value="AMP-bd_C_sf"/>
</dbReference>
<evidence type="ECO:0000256" key="6">
    <source>
        <dbReference type="SAM" id="MobiDB-lite"/>
    </source>
</evidence>
<dbReference type="NCBIfam" id="TIGR01720">
    <property type="entry name" value="NRPS-para261"/>
    <property type="match status" value="1"/>
</dbReference>
<dbReference type="InterPro" id="IPR036736">
    <property type="entry name" value="ACP-like_sf"/>
</dbReference>
<dbReference type="InterPro" id="IPR020845">
    <property type="entry name" value="AMP-binding_CS"/>
</dbReference>
<evidence type="ECO:0000256" key="1">
    <source>
        <dbReference type="ARBA" id="ARBA00001957"/>
    </source>
</evidence>
<dbReference type="Pfam" id="PF00501">
    <property type="entry name" value="AMP-binding"/>
    <property type="match status" value="1"/>
</dbReference>
<evidence type="ECO:0000259" key="7">
    <source>
        <dbReference type="PROSITE" id="PS50075"/>
    </source>
</evidence>
<dbReference type="EMBL" id="JAEEAQ010000145">
    <property type="protein sequence ID" value="MBI0314732.1"/>
    <property type="molecule type" value="Genomic_DNA"/>
</dbReference>
<dbReference type="Pfam" id="PF00668">
    <property type="entry name" value="Condensation"/>
    <property type="match status" value="2"/>
</dbReference>
<evidence type="ECO:0000256" key="3">
    <source>
        <dbReference type="ARBA" id="ARBA00022553"/>
    </source>
</evidence>
<keyword evidence="5" id="KW-0045">Antibiotic biosynthesis</keyword>
<evidence type="ECO:0000313" key="8">
    <source>
        <dbReference type="EMBL" id="MBI0314732.1"/>
    </source>
</evidence>
<dbReference type="PROSITE" id="PS00455">
    <property type="entry name" value="AMP_BINDING"/>
    <property type="match status" value="1"/>
</dbReference>
<evidence type="ECO:0000256" key="2">
    <source>
        <dbReference type="ARBA" id="ARBA00022450"/>
    </source>
</evidence>
<name>A0ABS0RBG0_9ACTN</name>
<dbReference type="InterPro" id="IPR025110">
    <property type="entry name" value="AMP-bd_C"/>
</dbReference>
<dbReference type="Pfam" id="PF13193">
    <property type="entry name" value="AMP-binding_C"/>
    <property type="match status" value="2"/>
</dbReference>
<feature type="domain" description="Carrier" evidence="7">
    <location>
        <begin position="1258"/>
        <end position="1332"/>
    </location>
</feature>
<dbReference type="Gene3D" id="3.40.50.980">
    <property type="match status" value="1"/>
</dbReference>
<comment type="caution">
    <text evidence="8">The sequence shown here is derived from an EMBL/GenBank/DDBJ whole genome shotgun (WGS) entry which is preliminary data.</text>
</comment>
<dbReference type="Gene3D" id="2.30.38.10">
    <property type="entry name" value="Luciferase, Domain 3"/>
    <property type="match status" value="1"/>
</dbReference>
<keyword evidence="3" id="KW-0597">Phosphoprotein</keyword>
<accession>A0ABS0RBG0</accession>
<dbReference type="CDD" id="cd19540">
    <property type="entry name" value="LCL_NRPS-like"/>
    <property type="match status" value="1"/>
</dbReference>
<proteinExistence type="predicted"/>
<dbReference type="InterPro" id="IPR009081">
    <property type="entry name" value="PP-bd_ACP"/>
</dbReference>
<reference evidence="8 9" key="1">
    <citation type="submission" date="2020-12" db="EMBL/GenBank/DDBJ databases">
        <authorList>
            <person name="Kusuma A.B."/>
            <person name="Nouioui I."/>
            <person name="Goodfellow M."/>
        </authorList>
    </citation>
    <scope>NUCLEOTIDE SEQUENCE [LARGE SCALE GENOMIC DNA]</scope>
    <source>
        <strain evidence="8 9">DSM 41764</strain>
    </source>
</reference>
<dbReference type="PANTHER" id="PTHR45527">
    <property type="entry name" value="NONRIBOSOMAL PEPTIDE SYNTHETASE"/>
    <property type="match status" value="1"/>
</dbReference>
<dbReference type="SMART" id="SM00823">
    <property type="entry name" value="PKS_PP"/>
    <property type="match status" value="2"/>
</dbReference>
<keyword evidence="2" id="KW-0596">Phosphopantetheine</keyword>
<dbReference type="InterPro" id="IPR023213">
    <property type="entry name" value="CAT-like_dom_sf"/>
</dbReference>